<sequence>MIDRNEVSRITEILLAQYNHPIEENEIDTVVEKAMKIAQRIKTKCEDHVSNIISNMPNSQHSIEGLGHDKESLTEFTPHNTKQV</sequence>
<name>A0ABU6DUT9_9GAMM</name>
<evidence type="ECO:0000313" key="1">
    <source>
        <dbReference type="EMBL" id="MEB5477614.1"/>
    </source>
</evidence>
<keyword evidence="2" id="KW-1185">Reference proteome</keyword>
<accession>A0ABU6DUT9</accession>
<proteinExistence type="predicted"/>
<dbReference type="EMBL" id="VTDN01000010">
    <property type="protein sequence ID" value="MEB5477614.1"/>
    <property type="molecule type" value="Genomic_DNA"/>
</dbReference>
<evidence type="ECO:0000313" key="2">
    <source>
        <dbReference type="Proteomes" id="UP001339883"/>
    </source>
</evidence>
<gene>
    <name evidence="1" type="ORF">I2F25_11255</name>
</gene>
<organism evidence="1 2">
    <name type="scientific">Acinetobacter pollinis</name>
    <dbReference type="NCBI Taxonomy" id="2605270"/>
    <lineage>
        <taxon>Bacteria</taxon>
        <taxon>Pseudomonadati</taxon>
        <taxon>Pseudomonadota</taxon>
        <taxon>Gammaproteobacteria</taxon>
        <taxon>Moraxellales</taxon>
        <taxon>Moraxellaceae</taxon>
        <taxon>Acinetobacter</taxon>
    </lineage>
</organism>
<comment type="caution">
    <text evidence="1">The sequence shown here is derived from an EMBL/GenBank/DDBJ whole genome shotgun (WGS) entry which is preliminary data.</text>
</comment>
<reference evidence="1 2" key="1">
    <citation type="submission" date="2019-08" db="EMBL/GenBank/DDBJ databases">
        <title>Five species of Acinetobacter isolated from floral nectar and animal pollinators.</title>
        <authorList>
            <person name="Hendry T.A."/>
        </authorList>
    </citation>
    <scope>NUCLEOTIDE SEQUENCE [LARGE SCALE GENOMIC DNA]</scope>
    <source>
        <strain evidence="1 2">MD18.27</strain>
    </source>
</reference>
<protein>
    <submittedName>
        <fullName evidence="1">Uncharacterized protein</fullName>
    </submittedName>
</protein>
<dbReference type="Proteomes" id="UP001339883">
    <property type="component" value="Unassembled WGS sequence"/>
</dbReference>
<dbReference type="RefSeq" id="WP_325776003.1">
    <property type="nucleotide sequence ID" value="NZ_VTDN01000010.1"/>
</dbReference>